<gene>
    <name evidence="6" type="ordered locus">Tery_2226</name>
</gene>
<feature type="domain" description="EML-like second beta-propeller" evidence="5">
    <location>
        <begin position="141"/>
        <end position="298"/>
    </location>
</feature>
<dbReference type="InterPro" id="IPR036322">
    <property type="entry name" value="WD40_repeat_dom_sf"/>
</dbReference>
<dbReference type="PROSITE" id="PS50294">
    <property type="entry name" value="WD_REPEATS_REGION"/>
    <property type="match status" value="6"/>
</dbReference>
<dbReference type="InterPro" id="IPR020472">
    <property type="entry name" value="WD40_PAC1"/>
</dbReference>
<keyword evidence="1 3" id="KW-0853">WD repeat</keyword>
<dbReference type="Pfam" id="PF23414">
    <property type="entry name" value="Beta-prop_EML_2"/>
    <property type="match status" value="1"/>
</dbReference>
<protein>
    <submittedName>
        <fullName evidence="6">WD-40 repeat</fullName>
    </submittedName>
</protein>
<keyword evidence="4" id="KW-0472">Membrane</keyword>
<feature type="transmembrane region" description="Helical" evidence="4">
    <location>
        <begin position="13"/>
        <end position="30"/>
    </location>
</feature>
<dbReference type="PANTHER" id="PTHR19879">
    <property type="entry name" value="TRANSCRIPTION INITIATION FACTOR TFIID"/>
    <property type="match status" value="1"/>
</dbReference>
<keyword evidence="2" id="KW-0677">Repeat</keyword>
<dbReference type="InterPro" id="IPR015943">
    <property type="entry name" value="WD40/YVTN_repeat-like_dom_sf"/>
</dbReference>
<evidence type="ECO:0000256" key="2">
    <source>
        <dbReference type="ARBA" id="ARBA00022737"/>
    </source>
</evidence>
<feature type="repeat" description="WD" evidence="3">
    <location>
        <begin position="133"/>
        <end position="174"/>
    </location>
</feature>
<dbReference type="PANTHER" id="PTHR19879:SF9">
    <property type="entry name" value="TRANSCRIPTION INITIATION FACTOR TFIID SUBUNIT 5"/>
    <property type="match status" value="1"/>
</dbReference>
<dbReference type="InterPro" id="IPR001680">
    <property type="entry name" value="WD40_rpt"/>
</dbReference>
<dbReference type="STRING" id="203124.Tery_2226"/>
<evidence type="ECO:0000256" key="1">
    <source>
        <dbReference type="ARBA" id="ARBA00022574"/>
    </source>
</evidence>
<dbReference type="CDD" id="cd00200">
    <property type="entry name" value="WD40"/>
    <property type="match status" value="1"/>
</dbReference>
<dbReference type="PROSITE" id="PS00678">
    <property type="entry name" value="WD_REPEATS_1"/>
    <property type="match status" value="4"/>
</dbReference>
<reference evidence="6" key="1">
    <citation type="submission" date="2006-06" db="EMBL/GenBank/DDBJ databases">
        <title>Complete sequence of Trichodesmium erythraeum IMS101.</title>
        <authorList>
            <consortium name="US DOE Joint Genome Institute"/>
            <person name="Copeland A."/>
            <person name="Lucas S."/>
            <person name="Lapidus A."/>
            <person name="Barry K."/>
            <person name="Detter J.C."/>
            <person name="Glavina del Rio T."/>
            <person name="Hammon N."/>
            <person name="Israni S."/>
            <person name="Dalin E."/>
            <person name="Tice H."/>
            <person name="Pitluck S."/>
            <person name="Kiss H."/>
            <person name="Munk A.C."/>
            <person name="Brettin T."/>
            <person name="Bruce D."/>
            <person name="Han C."/>
            <person name="Tapia R."/>
            <person name="Gilna P."/>
            <person name="Schmutz J."/>
            <person name="Larimer F."/>
            <person name="Land M."/>
            <person name="Hauser L."/>
            <person name="Kyrpides N."/>
            <person name="Kim E."/>
            <person name="Richardson P."/>
        </authorList>
    </citation>
    <scope>NUCLEOTIDE SEQUENCE [LARGE SCALE GENOMIC DNA]</scope>
    <source>
        <strain evidence="6">IMS101</strain>
    </source>
</reference>
<dbReference type="Pfam" id="PF00400">
    <property type="entry name" value="WD40"/>
    <property type="match status" value="2"/>
</dbReference>
<dbReference type="Gene3D" id="2.130.10.10">
    <property type="entry name" value="YVTN repeat-like/Quinoprotein amine dehydrogenase"/>
    <property type="match status" value="2"/>
</dbReference>
<evidence type="ECO:0000256" key="4">
    <source>
        <dbReference type="SAM" id="Phobius"/>
    </source>
</evidence>
<feature type="repeat" description="WD" evidence="3">
    <location>
        <begin position="49"/>
        <end position="90"/>
    </location>
</feature>
<dbReference type="SMART" id="SM00320">
    <property type="entry name" value="WD40"/>
    <property type="match status" value="7"/>
</dbReference>
<name>Q112W9_TRIEI</name>
<evidence type="ECO:0000313" key="6">
    <source>
        <dbReference type="EMBL" id="ABG51455.1"/>
    </source>
</evidence>
<dbReference type="SUPFAM" id="SSF50978">
    <property type="entry name" value="WD40 repeat-like"/>
    <property type="match status" value="1"/>
</dbReference>
<organism evidence="6">
    <name type="scientific">Trichodesmium erythraeum (strain IMS101)</name>
    <dbReference type="NCBI Taxonomy" id="203124"/>
    <lineage>
        <taxon>Bacteria</taxon>
        <taxon>Bacillati</taxon>
        <taxon>Cyanobacteriota</taxon>
        <taxon>Cyanophyceae</taxon>
        <taxon>Oscillatoriophycideae</taxon>
        <taxon>Oscillatoriales</taxon>
        <taxon>Microcoleaceae</taxon>
        <taxon>Trichodesmium</taxon>
    </lineage>
</organism>
<dbReference type="eggNOG" id="COG2319">
    <property type="taxonomic scope" value="Bacteria"/>
</dbReference>
<feature type="repeat" description="WD" evidence="3">
    <location>
        <begin position="216"/>
        <end position="257"/>
    </location>
</feature>
<proteinExistence type="predicted"/>
<dbReference type="PROSITE" id="PS50082">
    <property type="entry name" value="WD_REPEATS_2"/>
    <property type="match status" value="7"/>
</dbReference>
<dbReference type="KEGG" id="ter:Tery_2226"/>
<keyword evidence="4" id="KW-0812">Transmembrane</keyword>
<evidence type="ECO:0000259" key="5">
    <source>
        <dbReference type="Pfam" id="PF23414"/>
    </source>
</evidence>
<feature type="repeat" description="WD" evidence="3">
    <location>
        <begin position="258"/>
        <end position="299"/>
    </location>
</feature>
<dbReference type="InterPro" id="IPR019775">
    <property type="entry name" value="WD40_repeat_CS"/>
</dbReference>
<dbReference type="InterPro" id="IPR055442">
    <property type="entry name" value="Beta-prop_EML-like_2nd"/>
</dbReference>
<dbReference type="AlphaFoldDB" id="Q112W9"/>
<keyword evidence="4" id="KW-1133">Transmembrane helix</keyword>
<sequence length="464" mass="51665">MTELKLILNQPKLWKYSIMIVTAISGLWLWRSLSILTELKAKTQASVTLSGHKTPIYAVAISADGKTLTSSSHDGKIKVWNLTNGQLFHTINAHADAIESLVISPDGKFIISGSWDNDIKLWNITNGKFIQTLKSHADDVKAIAMSKDGQTLASGSYNGVIKIWNLKTGSLKMKIKQPYPIIALAFSPDGEILASGCKKGNIKTWELNTGKELHSFAAHTKTIWAIAFSPDGKILASGSQDQKVKLWEIEKGQLHSTLENHDQAVLSVDFSPDSKIVAGSSYDSKIHLWQVETGKLLETFTGHSQAVWSLKFTPDGQTLVSGSTDRNIKLWCLSNLNTQQLQNTTFRPVVKEEADKIFISEIIDTQKLEELNQILYHQINQSWQQTPTWSENLVYQATVNNNGVILSLEPINRSARDYFQQTPLPKLLNSSDAHGSHQKSFALFKTVMTPTGVLEVSPWRGWEN</sequence>
<dbReference type="EMBL" id="CP000393">
    <property type="protein sequence ID" value="ABG51455.1"/>
    <property type="molecule type" value="Genomic_DNA"/>
</dbReference>
<evidence type="ECO:0000256" key="3">
    <source>
        <dbReference type="PROSITE-ProRule" id="PRU00221"/>
    </source>
</evidence>
<dbReference type="HOGENOM" id="CLU_000288_57_33_3"/>
<dbReference type="PRINTS" id="PR00320">
    <property type="entry name" value="GPROTEINBRPT"/>
</dbReference>
<accession>Q112W9</accession>
<feature type="repeat" description="WD" evidence="3">
    <location>
        <begin position="91"/>
        <end position="132"/>
    </location>
</feature>
<feature type="repeat" description="WD" evidence="3">
    <location>
        <begin position="181"/>
        <end position="215"/>
    </location>
</feature>
<feature type="repeat" description="WD" evidence="3">
    <location>
        <begin position="300"/>
        <end position="341"/>
    </location>
</feature>